<dbReference type="EMBL" id="VLNY01000005">
    <property type="protein sequence ID" value="KAA0022560.1"/>
    <property type="molecule type" value="Genomic_DNA"/>
</dbReference>
<dbReference type="RefSeq" id="WP_149430616.1">
    <property type="nucleotide sequence ID" value="NZ_VLNY01000005.1"/>
</dbReference>
<reference evidence="2 3" key="1">
    <citation type="submission" date="2019-07" db="EMBL/GenBank/DDBJ databases">
        <title>Rhodococcus cavernicolus sp. nov., isolated from a cave.</title>
        <authorList>
            <person name="Lee S.D."/>
        </authorList>
    </citation>
    <scope>NUCLEOTIDE SEQUENCE [LARGE SCALE GENOMIC DNA]</scope>
    <source>
        <strain evidence="2 3">C1-24</strain>
    </source>
</reference>
<dbReference type="OrthoDB" id="4308266at2"/>
<evidence type="ECO:0000313" key="2">
    <source>
        <dbReference type="EMBL" id="KAA0022560.1"/>
    </source>
</evidence>
<dbReference type="Proteomes" id="UP000322244">
    <property type="component" value="Unassembled WGS sequence"/>
</dbReference>
<evidence type="ECO:0000313" key="3">
    <source>
        <dbReference type="Proteomes" id="UP000322244"/>
    </source>
</evidence>
<sequence length="610" mass="67729">MSAQGRRAMLPNHGYAPPQRHDPLGESRFRVVFYPERGGRPTELDLSDLPVPDPMRGWLVAALAKGTGPSGSARTLDSARTLLGAARSFARYLGSLDRPPPTPAHLRGTHWDGYVLAQRVSNRRAQVINLRSLLRHASDVPVDFAARMHRTQVSRDQQKFQAYSAAEYTRVTAAAKTHLRECVRRIHGGRALLTRWRAGEIDRGHDRDGWERGWLLDHIDRHDEVPRYPCGSRHQISSAHGGTAVLFAQLYPTPHDLAAAAALLICLTGHNLSTIRNLPARHHRPDGDAGASRTAIVGAIKPRRGRQHAHMSIPLHEPARADPVRLDLSSAYAVYQVIHDICGPVRARAGTDLLFAYFTPKGGMLFLPGLRRNVIAEWARTSGLLGDTVDEAGQLVPLRLDSRRLRMNWLELHQQPVAHTEQTLANDYLGRHRGNLAEYQQIVATTLGEQVDEARRTAAMRTLTTEQVEQARTDPDTVAAQTGLTTQVLTDLLRGRLDTIVAGCVDNTHSPHAAAGQPCTASFLLCLSCPCARATPQHLPIITEVHDRLQRKSQEMTPLRWAQRFAGPLAQLADVMSRYPDTIVSEARTQVTQEQRELVTRFLARSLDVR</sequence>
<name>A0A5A7S8U4_9NOCA</name>
<keyword evidence="3" id="KW-1185">Reference proteome</keyword>
<evidence type="ECO:0000256" key="1">
    <source>
        <dbReference type="SAM" id="MobiDB-lite"/>
    </source>
</evidence>
<dbReference type="AlphaFoldDB" id="A0A5A7S8U4"/>
<protein>
    <submittedName>
        <fullName evidence="2">Uncharacterized protein</fullName>
    </submittedName>
</protein>
<feature type="region of interest" description="Disordered" evidence="1">
    <location>
        <begin position="1"/>
        <end position="23"/>
    </location>
</feature>
<organism evidence="2 3">
    <name type="scientific">Antrihabitans cavernicola</name>
    <dbReference type="NCBI Taxonomy" id="2495913"/>
    <lineage>
        <taxon>Bacteria</taxon>
        <taxon>Bacillati</taxon>
        <taxon>Actinomycetota</taxon>
        <taxon>Actinomycetes</taxon>
        <taxon>Mycobacteriales</taxon>
        <taxon>Nocardiaceae</taxon>
        <taxon>Antrihabitans</taxon>
    </lineage>
</organism>
<proteinExistence type="predicted"/>
<comment type="caution">
    <text evidence="2">The sequence shown here is derived from an EMBL/GenBank/DDBJ whole genome shotgun (WGS) entry which is preliminary data.</text>
</comment>
<gene>
    <name evidence="2" type="ORF">FOY51_12750</name>
</gene>
<accession>A0A5A7S8U4</accession>